<dbReference type="Gene3D" id="2.40.10.10">
    <property type="entry name" value="Trypsin-like serine proteases"/>
    <property type="match status" value="3"/>
</dbReference>
<evidence type="ECO:0000256" key="1">
    <source>
        <dbReference type="ARBA" id="ARBA00023157"/>
    </source>
</evidence>
<keyword evidence="1" id="KW-1015">Disulfide bond</keyword>
<feature type="domain" description="Peptidase S1" evidence="2">
    <location>
        <begin position="41"/>
        <end position="511"/>
    </location>
</feature>
<dbReference type="GO" id="GO:0004252">
    <property type="term" value="F:serine-type endopeptidase activity"/>
    <property type="evidence" value="ECO:0007669"/>
    <property type="project" value="InterPro"/>
</dbReference>
<accession>A0A7R9B428</accession>
<proteinExistence type="predicted"/>
<evidence type="ECO:0000313" key="3">
    <source>
        <dbReference type="EMBL" id="CAD7265265.1"/>
    </source>
</evidence>
<dbReference type="InterPro" id="IPR009003">
    <property type="entry name" value="Peptidase_S1_PA"/>
</dbReference>
<gene>
    <name evidence="3" type="ORF">TSIB3V08_LOCUS9307</name>
</gene>
<protein>
    <recommendedName>
        <fullName evidence="2">Peptidase S1 domain-containing protein</fullName>
    </recommendedName>
</protein>
<organism evidence="3">
    <name type="scientific">Timema shepardi</name>
    <name type="common">Walking stick</name>
    <dbReference type="NCBI Taxonomy" id="629360"/>
    <lineage>
        <taxon>Eukaryota</taxon>
        <taxon>Metazoa</taxon>
        <taxon>Ecdysozoa</taxon>
        <taxon>Arthropoda</taxon>
        <taxon>Hexapoda</taxon>
        <taxon>Insecta</taxon>
        <taxon>Pterygota</taxon>
        <taxon>Neoptera</taxon>
        <taxon>Polyneoptera</taxon>
        <taxon>Phasmatodea</taxon>
        <taxon>Timematodea</taxon>
        <taxon>Timematoidea</taxon>
        <taxon>Timematidae</taxon>
        <taxon>Timema</taxon>
    </lineage>
</organism>
<dbReference type="CDD" id="cd00190">
    <property type="entry name" value="Tryp_SPc"/>
    <property type="match status" value="1"/>
</dbReference>
<dbReference type="PANTHER" id="PTHR24253">
    <property type="entry name" value="TRANSMEMBRANE PROTEASE SERINE"/>
    <property type="match status" value="1"/>
</dbReference>
<dbReference type="Pfam" id="PF00089">
    <property type="entry name" value="Trypsin"/>
    <property type="match status" value="2"/>
</dbReference>
<dbReference type="AlphaFoldDB" id="A0A7R9B428"/>
<dbReference type="InterPro" id="IPR043504">
    <property type="entry name" value="Peptidase_S1_PA_chymotrypsin"/>
</dbReference>
<dbReference type="PROSITE" id="PS50240">
    <property type="entry name" value="TRYPSIN_DOM"/>
    <property type="match status" value="1"/>
</dbReference>
<dbReference type="SUPFAM" id="SSF50494">
    <property type="entry name" value="Trypsin-like serine proteases"/>
    <property type="match status" value="2"/>
</dbReference>
<dbReference type="GO" id="GO:0006508">
    <property type="term" value="P:proteolysis"/>
    <property type="evidence" value="ECO:0007669"/>
    <property type="project" value="InterPro"/>
</dbReference>
<sequence>MSHSVQFSSAWDLLIVSPLKTSAEALRGVPPLCYNIYMCVCYSMSSWDVSRVTVRLGDHNIKTNSEVRHIEKKVKRVVRHRGFDSRTLYNDLAILTMDSALSFTKQIHPICLPSGKALYNGQTATVIGWGSLRESGPQPAVLQEVSIPVWTNSECKAKYGNAAPGGIVEHFLCAGQAGRDSCSVLQDISPEPAGWRDPSYTSEGLLTDVIGQEALLTDVIGQEGLLTDVIGQEGLLTGVIGQEGLLIDVIGQEGLLSGVIGQEGLLTGFIGQEGLLTGFIGQEGLLIDVIGQEGLLTGVIGQEGLLTDVIGQEGLLSGVIGQEGLLTGFIGQEGLLIDVIGQEGLLTDVIGQEGLLTDVIGQEGRLVDRCYWSGRLVIGQEGLLTDVIGQEGLLTDVIGQEGLLTDVIGQEEVARQLNFALTVAFIALRTTARLRLLENSDPTLRAENVQTARGRGCVLLHGDSGGPLMINTGQWTQVGIVSWGIGCGKGQYPGVYTRVTHFMSWINKNLK</sequence>
<dbReference type="SMART" id="SM00020">
    <property type="entry name" value="Tryp_SPc"/>
    <property type="match status" value="1"/>
</dbReference>
<dbReference type="PANTHER" id="PTHR24253:SF148">
    <property type="entry name" value="CLIP-DOMAIN SERINE PROTEASE"/>
    <property type="match status" value="1"/>
</dbReference>
<dbReference type="EMBL" id="OC005304">
    <property type="protein sequence ID" value="CAD7265265.1"/>
    <property type="molecule type" value="Genomic_DNA"/>
</dbReference>
<reference evidence="3" key="1">
    <citation type="submission" date="2020-11" db="EMBL/GenBank/DDBJ databases">
        <authorList>
            <person name="Tran Van P."/>
        </authorList>
    </citation>
    <scope>NUCLEOTIDE SEQUENCE</scope>
</reference>
<evidence type="ECO:0000259" key="2">
    <source>
        <dbReference type="PROSITE" id="PS50240"/>
    </source>
</evidence>
<name>A0A7R9B428_TIMSH</name>
<dbReference type="InterPro" id="IPR001254">
    <property type="entry name" value="Trypsin_dom"/>
</dbReference>